<dbReference type="Proteomes" id="UP001295444">
    <property type="component" value="Chromosome 01"/>
</dbReference>
<evidence type="ECO:0000313" key="4">
    <source>
        <dbReference type="Proteomes" id="UP001295444"/>
    </source>
</evidence>
<dbReference type="AlphaFoldDB" id="A0AAD1R497"/>
<name>A0AAD1R497_PELCU</name>
<gene>
    <name evidence="3" type="ORF">PECUL_23A036273</name>
</gene>
<proteinExistence type="predicted"/>
<sequence length="146" mass="16321">MDEYIATPSELRGPSHANKMAPASPSSESTGESLPSSEQAEALTLIRAELTQRMLTKADTGTLVREMRAAWREELAGLRKDLNALEQRVEEVEMVAHGCEQQHRAAEVAATRQGNMLLTLRRQVEDLENRSRRNNIRGLPETETEP</sequence>
<evidence type="ECO:0000313" key="3">
    <source>
        <dbReference type="EMBL" id="CAH2222862.1"/>
    </source>
</evidence>
<evidence type="ECO:0000256" key="2">
    <source>
        <dbReference type="SAM" id="MobiDB-lite"/>
    </source>
</evidence>
<protein>
    <submittedName>
        <fullName evidence="3">Uncharacterized protein</fullName>
    </submittedName>
</protein>
<accession>A0AAD1R497</accession>
<reference evidence="3" key="1">
    <citation type="submission" date="2022-03" db="EMBL/GenBank/DDBJ databases">
        <authorList>
            <person name="Alioto T."/>
            <person name="Alioto T."/>
            <person name="Gomez Garrido J."/>
        </authorList>
    </citation>
    <scope>NUCLEOTIDE SEQUENCE</scope>
</reference>
<evidence type="ECO:0000256" key="1">
    <source>
        <dbReference type="SAM" id="Coils"/>
    </source>
</evidence>
<dbReference type="EMBL" id="OW240912">
    <property type="protein sequence ID" value="CAH2222862.1"/>
    <property type="molecule type" value="Genomic_DNA"/>
</dbReference>
<feature type="coiled-coil region" evidence="1">
    <location>
        <begin position="68"/>
        <end position="137"/>
    </location>
</feature>
<keyword evidence="4" id="KW-1185">Reference proteome</keyword>
<feature type="region of interest" description="Disordered" evidence="2">
    <location>
        <begin position="1"/>
        <end position="40"/>
    </location>
</feature>
<feature type="compositionally biased region" description="Low complexity" evidence="2">
    <location>
        <begin position="22"/>
        <end position="38"/>
    </location>
</feature>
<keyword evidence="1" id="KW-0175">Coiled coil</keyword>
<organism evidence="3 4">
    <name type="scientific">Pelobates cultripes</name>
    <name type="common">Western spadefoot toad</name>
    <dbReference type="NCBI Taxonomy" id="61616"/>
    <lineage>
        <taxon>Eukaryota</taxon>
        <taxon>Metazoa</taxon>
        <taxon>Chordata</taxon>
        <taxon>Craniata</taxon>
        <taxon>Vertebrata</taxon>
        <taxon>Euteleostomi</taxon>
        <taxon>Amphibia</taxon>
        <taxon>Batrachia</taxon>
        <taxon>Anura</taxon>
        <taxon>Pelobatoidea</taxon>
        <taxon>Pelobatidae</taxon>
        <taxon>Pelobates</taxon>
    </lineage>
</organism>